<dbReference type="Gene3D" id="3.10.580.10">
    <property type="entry name" value="CBS-domain"/>
    <property type="match status" value="1"/>
</dbReference>
<organism evidence="4 5">
    <name type="scientific">Marimonas arenosa</name>
    <dbReference type="NCBI Taxonomy" id="1795305"/>
    <lineage>
        <taxon>Bacteria</taxon>
        <taxon>Pseudomonadati</taxon>
        <taxon>Pseudomonadota</taxon>
        <taxon>Alphaproteobacteria</taxon>
        <taxon>Rhodobacterales</taxon>
        <taxon>Paracoccaceae</taxon>
        <taxon>Marimonas</taxon>
    </lineage>
</organism>
<dbReference type="Pfam" id="PF00571">
    <property type="entry name" value="CBS"/>
    <property type="match status" value="2"/>
</dbReference>
<reference evidence="4" key="2">
    <citation type="submission" date="2023-02" db="EMBL/GenBank/DDBJ databases">
        <title>'Rhodoalgimonas zhirmunskyi' gen. nov., isolated from a red alga.</title>
        <authorList>
            <person name="Nedashkovskaya O.I."/>
            <person name="Otstavnykh N.Y."/>
            <person name="Bystritskaya E.P."/>
            <person name="Balabanova L.A."/>
            <person name="Isaeva M.P."/>
        </authorList>
    </citation>
    <scope>NUCLEOTIDE SEQUENCE</scope>
    <source>
        <strain evidence="4">KCTC 52189</strain>
    </source>
</reference>
<keyword evidence="1 2" id="KW-0129">CBS domain</keyword>
<proteinExistence type="predicted"/>
<name>A0AAE3WA56_9RHOB</name>
<sequence>MMVNELMNTVMVSVSPDTPVRDVARLMAENNIGILPVCDEGHIVGLVTDQDIVTRCVSRDDAAINNCAVRDILTADIVCSHDRQDIQKVAEIVVDLQLRRLPVLDDNAG</sequence>
<accession>A0AAE3WA56</accession>
<keyword evidence="5" id="KW-1185">Reference proteome</keyword>
<evidence type="ECO:0000313" key="5">
    <source>
        <dbReference type="Proteomes" id="UP001226762"/>
    </source>
</evidence>
<protein>
    <submittedName>
        <fullName evidence="4">CBS domain-containing protein</fullName>
    </submittedName>
</protein>
<evidence type="ECO:0000313" key="4">
    <source>
        <dbReference type="EMBL" id="MDQ2088947.1"/>
    </source>
</evidence>
<reference evidence="4" key="1">
    <citation type="submission" date="2022-07" db="EMBL/GenBank/DDBJ databases">
        <authorList>
            <person name="Otstavnykh N."/>
            <person name="Isaeva M."/>
            <person name="Bystritskaya E."/>
        </authorList>
    </citation>
    <scope>NUCLEOTIDE SEQUENCE</scope>
    <source>
        <strain evidence="4">KCTC 52189</strain>
    </source>
</reference>
<dbReference type="InterPro" id="IPR000644">
    <property type="entry name" value="CBS_dom"/>
</dbReference>
<dbReference type="PROSITE" id="PS51371">
    <property type="entry name" value="CBS"/>
    <property type="match status" value="1"/>
</dbReference>
<dbReference type="AlphaFoldDB" id="A0AAE3WA56"/>
<dbReference type="PANTHER" id="PTHR43080">
    <property type="entry name" value="CBS DOMAIN-CONTAINING PROTEIN CBSX3, MITOCHONDRIAL"/>
    <property type="match status" value="1"/>
</dbReference>
<feature type="domain" description="CBS" evidence="3">
    <location>
        <begin position="7"/>
        <end position="62"/>
    </location>
</feature>
<dbReference type="PANTHER" id="PTHR43080:SF2">
    <property type="entry name" value="CBS DOMAIN-CONTAINING PROTEIN"/>
    <property type="match status" value="1"/>
</dbReference>
<dbReference type="Proteomes" id="UP001226762">
    <property type="component" value="Unassembled WGS sequence"/>
</dbReference>
<evidence type="ECO:0000256" key="1">
    <source>
        <dbReference type="ARBA" id="ARBA00023122"/>
    </source>
</evidence>
<comment type="caution">
    <text evidence="4">The sequence shown here is derived from an EMBL/GenBank/DDBJ whole genome shotgun (WGS) entry which is preliminary data.</text>
</comment>
<dbReference type="SUPFAM" id="SSF54631">
    <property type="entry name" value="CBS-domain pair"/>
    <property type="match status" value="1"/>
</dbReference>
<dbReference type="InterPro" id="IPR046342">
    <property type="entry name" value="CBS_dom_sf"/>
</dbReference>
<evidence type="ECO:0000256" key="2">
    <source>
        <dbReference type="PROSITE-ProRule" id="PRU00703"/>
    </source>
</evidence>
<evidence type="ECO:0000259" key="3">
    <source>
        <dbReference type="PROSITE" id="PS51371"/>
    </source>
</evidence>
<dbReference type="EMBL" id="JANHAX010000001">
    <property type="protein sequence ID" value="MDQ2088947.1"/>
    <property type="molecule type" value="Genomic_DNA"/>
</dbReference>
<dbReference type="SMART" id="SM00116">
    <property type="entry name" value="CBS"/>
    <property type="match status" value="1"/>
</dbReference>
<gene>
    <name evidence="4" type="ORF">NO357_03400</name>
</gene>
<dbReference type="InterPro" id="IPR051257">
    <property type="entry name" value="Diverse_CBS-Domain"/>
</dbReference>
<dbReference type="RefSeq" id="WP_306734205.1">
    <property type="nucleotide sequence ID" value="NZ_JANHAX010000001.1"/>
</dbReference>